<organism evidence="1 2">
    <name type="scientific">Haladaptatus litoreus</name>
    <dbReference type="NCBI Taxonomy" id="553468"/>
    <lineage>
        <taxon>Archaea</taxon>
        <taxon>Methanobacteriati</taxon>
        <taxon>Methanobacteriota</taxon>
        <taxon>Stenosarchaea group</taxon>
        <taxon>Halobacteria</taxon>
        <taxon>Halobacteriales</taxon>
        <taxon>Haladaptataceae</taxon>
        <taxon>Haladaptatus</taxon>
    </lineage>
</organism>
<name>A0A1N7E670_9EURY</name>
<gene>
    <name evidence="1" type="ORF">SAMN05421858_4051</name>
</gene>
<dbReference type="Pfam" id="PF02643">
    <property type="entry name" value="DUF192"/>
    <property type="match status" value="1"/>
</dbReference>
<dbReference type="EMBL" id="FTNO01000005">
    <property type="protein sequence ID" value="SIR83495.1"/>
    <property type="molecule type" value="Genomic_DNA"/>
</dbReference>
<reference evidence="2" key="1">
    <citation type="submission" date="2017-01" db="EMBL/GenBank/DDBJ databases">
        <authorList>
            <person name="Varghese N."/>
            <person name="Submissions S."/>
        </authorList>
    </citation>
    <scope>NUCLEOTIDE SEQUENCE [LARGE SCALE GENOMIC DNA]</scope>
    <source>
        <strain evidence="2">CGMCC 1.7737</strain>
    </source>
</reference>
<dbReference type="InterPro" id="IPR038695">
    <property type="entry name" value="Saro_0823-like_sf"/>
</dbReference>
<evidence type="ECO:0000313" key="2">
    <source>
        <dbReference type="Proteomes" id="UP000186914"/>
    </source>
</evidence>
<evidence type="ECO:0008006" key="3">
    <source>
        <dbReference type="Google" id="ProtNLM"/>
    </source>
</evidence>
<keyword evidence="2" id="KW-1185">Reference proteome</keyword>
<evidence type="ECO:0000313" key="1">
    <source>
        <dbReference type="EMBL" id="SIR83495.1"/>
    </source>
</evidence>
<dbReference type="InterPro" id="IPR003795">
    <property type="entry name" value="DUF192"/>
</dbReference>
<dbReference type="Gene3D" id="2.60.120.1140">
    <property type="entry name" value="Protein of unknown function DUF192"/>
    <property type="match status" value="1"/>
</dbReference>
<sequence>MDSLGSRMRGLLRLFRSEDCALVFDFDSVAERRASTLLTPLALDVVWTENGQVTRVARLNPWMGFARGRGDGVMEFPAGVAEDVRPGDELVLR</sequence>
<dbReference type="AlphaFoldDB" id="A0A1N7E670"/>
<dbReference type="Proteomes" id="UP000186914">
    <property type="component" value="Unassembled WGS sequence"/>
</dbReference>
<protein>
    <recommendedName>
        <fullName evidence="3">DUF192 domain-containing protein</fullName>
    </recommendedName>
</protein>
<accession>A0A1N7E670</accession>
<proteinExistence type="predicted"/>